<evidence type="ECO:0000313" key="1">
    <source>
        <dbReference type="EMBL" id="KAH9556189.1"/>
    </source>
</evidence>
<proteinExistence type="predicted"/>
<gene>
    <name evidence="1" type="ORF">CY35_07G013000</name>
</gene>
<protein>
    <submittedName>
        <fullName evidence="1">Uncharacterized protein</fullName>
    </submittedName>
</protein>
<name>A0ACB8HIZ1_9BRYO</name>
<evidence type="ECO:0000313" key="2">
    <source>
        <dbReference type="Proteomes" id="UP000828922"/>
    </source>
</evidence>
<dbReference type="EMBL" id="CM038913">
    <property type="protein sequence ID" value="KAH9556189.1"/>
    <property type="molecule type" value="Genomic_DNA"/>
</dbReference>
<reference evidence="2" key="1">
    <citation type="journal article" date="2022" name="New Phytol.">
        <title>Phylogenomic structure and speciation in an emerging model: the Sphagnum magellanicum complex (Bryophyta).</title>
        <authorList>
            <person name="Shaw A.J."/>
            <person name="Piatkowski B."/>
            <person name="Duffy A.M."/>
            <person name="Aguero B."/>
            <person name="Imwattana K."/>
            <person name="Nieto-Lugilde M."/>
            <person name="Healey A."/>
            <person name="Weston D.J."/>
            <person name="Patel M.N."/>
            <person name="Schmutz J."/>
            <person name="Grimwood J."/>
            <person name="Yavitt J.B."/>
            <person name="Hassel K."/>
            <person name="Stenoien H.K."/>
            <person name="Flatberg K.I."/>
            <person name="Bickford C.P."/>
            <person name="Hicks K.A."/>
        </authorList>
    </citation>
    <scope>NUCLEOTIDE SEQUENCE [LARGE SCALE GENOMIC DNA]</scope>
</reference>
<sequence>MACIGQCLGMATGPVCHLKLQKDALVSLFPRKSLAPRTLLPPLLHLQQGTGDNNTCKGVISCCSSLSTRNRPQIVRGVMAMASQEGGISTLVVQEVEFLWKGQGSEVLLSGDFLNWESKVPMEKGPNGWFGVKQKLAPGKYTFKFIVDGQWQHSPDYPLVSDNTNGFNNEILVPEELSSTEAAGKQTATNALGSEAAPQSRTAETPAVAAKKVAKTVATTATASPTTDAASARPKPVPAAGATKVAKVAKAAAVVKSLQSTMVEDVIPELSTFLKKQDGISDVELTFVDNELQGCFAKNGVPYSFWVYFPDGKLEGTRGFSISSHGSTPSTIEPFLIDEKKITGDLVVFWVSKRLFAQKLLSTN</sequence>
<keyword evidence="2" id="KW-1185">Reference proteome</keyword>
<dbReference type="Proteomes" id="UP000828922">
    <property type="component" value="Linkage Group LG07"/>
</dbReference>
<comment type="caution">
    <text evidence="1">The sequence shown here is derived from an EMBL/GenBank/DDBJ whole genome shotgun (WGS) entry which is preliminary data.</text>
</comment>
<organism evidence="1 2">
    <name type="scientific">Sphagnum magellanicum</name>
    <dbReference type="NCBI Taxonomy" id="128215"/>
    <lineage>
        <taxon>Eukaryota</taxon>
        <taxon>Viridiplantae</taxon>
        <taxon>Streptophyta</taxon>
        <taxon>Embryophyta</taxon>
        <taxon>Bryophyta</taxon>
        <taxon>Sphagnophytina</taxon>
        <taxon>Sphagnopsida</taxon>
        <taxon>Sphagnales</taxon>
        <taxon>Sphagnaceae</taxon>
        <taxon>Sphagnum</taxon>
    </lineage>
</organism>
<accession>A0ACB8HIZ1</accession>